<gene>
    <name evidence="1" type="ORF">CEXT_208331</name>
</gene>
<keyword evidence="2" id="KW-1185">Reference proteome</keyword>
<reference evidence="1 2" key="1">
    <citation type="submission" date="2021-06" db="EMBL/GenBank/DDBJ databases">
        <title>Caerostris extrusa draft genome.</title>
        <authorList>
            <person name="Kono N."/>
            <person name="Arakawa K."/>
        </authorList>
    </citation>
    <scope>NUCLEOTIDE SEQUENCE [LARGE SCALE GENOMIC DNA]</scope>
</reference>
<dbReference type="EMBL" id="BPLR01011436">
    <property type="protein sequence ID" value="GIY46551.1"/>
    <property type="molecule type" value="Genomic_DNA"/>
</dbReference>
<accession>A0AAV4TM25</accession>
<proteinExistence type="predicted"/>
<dbReference type="AlphaFoldDB" id="A0AAV4TM25"/>
<comment type="caution">
    <text evidence="1">The sequence shown here is derived from an EMBL/GenBank/DDBJ whole genome shotgun (WGS) entry which is preliminary data.</text>
</comment>
<protein>
    <submittedName>
        <fullName evidence="1">Uncharacterized protein</fullName>
    </submittedName>
</protein>
<name>A0AAV4TM25_CAEEX</name>
<evidence type="ECO:0000313" key="2">
    <source>
        <dbReference type="Proteomes" id="UP001054945"/>
    </source>
</evidence>
<organism evidence="1 2">
    <name type="scientific">Caerostris extrusa</name>
    <name type="common">Bark spider</name>
    <name type="synonym">Caerostris bankana</name>
    <dbReference type="NCBI Taxonomy" id="172846"/>
    <lineage>
        <taxon>Eukaryota</taxon>
        <taxon>Metazoa</taxon>
        <taxon>Ecdysozoa</taxon>
        <taxon>Arthropoda</taxon>
        <taxon>Chelicerata</taxon>
        <taxon>Arachnida</taxon>
        <taxon>Araneae</taxon>
        <taxon>Araneomorphae</taxon>
        <taxon>Entelegynae</taxon>
        <taxon>Araneoidea</taxon>
        <taxon>Araneidae</taxon>
        <taxon>Caerostris</taxon>
    </lineage>
</organism>
<dbReference type="Proteomes" id="UP001054945">
    <property type="component" value="Unassembled WGS sequence"/>
</dbReference>
<evidence type="ECO:0000313" key="1">
    <source>
        <dbReference type="EMBL" id="GIY46551.1"/>
    </source>
</evidence>
<sequence>MRRQLALMSGSISMAFQKPKTSYGGTSSFVCAIEYQSSARMFKGGCPKPEDGNRLLWQLFVGRRLELEVNSHESIIGYCHSGAVGLMAYFGFVRKRSIFCSQTV</sequence>